<evidence type="ECO:0000259" key="9">
    <source>
        <dbReference type="PROSITE" id="PS50885"/>
    </source>
</evidence>
<evidence type="ECO:0000256" key="5">
    <source>
        <dbReference type="ARBA" id="ARBA00029447"/>
    </source>
</evidence>
<dbReference type="SMART" id="SM00304">
    <property type="entry name" value="HAMP"/>
    <property type="match status" value="1"/>
</dbReference>
<sequence>MNRLSLIWKITLPVIVVFTLSVIAIYIYIPKAVEANAISEATASAEQVVQQFKTLRGYYTKNVVQKVLGNTSMKASFDHDKEKDAIPLPATMIHDLSKEFSQKGMTLKLYSAFPFPNRSDRRLDSFGQAAWASLTKNSDTTFSQVDKDAKLGSIVRVAVADKMVAQACVSCHNTRADTPKNDWKLGDVRGVLEVDINIDGPLANGQALGAKIAAILALALLAVLGLTAFLYRMLAHRRINSIAVAMEEISGGGSDLTRRLDAEGNDEISRIATAFNSFVNELSQTFTKIVALTRDVAASAKELSDITDRSNDDIHQQQRQTETAAAAVNQMASTVNHVAENASQSSSASASADEAAKQGMQVTQAASAAIAQVSESMQDAKEVVNKLNEDSKSIGAVLDVIRGIAEQTNLLALNAAIEAARAGEQGRGFAVVADEVRSLAQKTQASTEEIHHMIERLHSGAQAMVSVIEQASGKTAQSVEYAQRTSETINQVSEAIKVASEMSAQIAAAAREQHSVAEEINRNIVSINEVTGQSSERAVQVAQRAENLSALADELSALTARFGA</sequence>
<keyword evidence="12" id="KW-1185">Reference proteome</keyword>
<dbReference type="CDD" id="cd11386">
    <property type="entry name" value="MCP_signal"/>
    <property type="match status" value="1"/>
</dbReference>
<evidence type="ECO:0000313" key="11">
    <source>
        <dbReference type="EMBL" id="ABC30209.1"/>
    </source>
</evidence>
<reference evidence="11 12" key="1">
    <citation type="journal article" date="2005" name="Nucleic Acids Res.">
        <title>Genomic blueprint of Hahella chejuensis, a marine microbe producing an algicidal agent.</title>
        <authorList>
            <person name="Jeong H."/>
            <person name="Yim J.H."/>
            <person name="Lee C."/>
            <person name="Choi S.-H."/>
            <person name="Park Y.K."/>
            <person name="Yoon S.H."/>
            <person name="Hur C.-G."/>
            <person name="Kang H.-Y."/>
            <person name="Kim D."/>
            <person name="Lee H.H."/>
            <person name="Park K.H."/>
            <person name="Park S.-H."/>
            <person name="Park H.-S."/>
            <person name="Lee H.K."/>
            <person name="Oh T.K."/>
            <person name="Kim J.F."/>
        </authorList>
    </citation>
    <scope>NUCLEOTIDE SEQUENCE [LARGE SCALE GENOMIC DNA]</scope>
    <source>
        <strain evidence="11 12">KCTC 2396</strain>
    </source>
</reference>
<dbReference type="Proteomes" id="UP000000238">
    <property type="component" value="Chromosome"/>
</dbReference>
<dbReference type="PROSITE" id="PS50885">
    <property type="entry name" value="HAMP"/>
    <property type="match status" value="1"/>
</dbReference>
<dbReference type="Pfam" id="PF00015">
    <property type="entry name" value="MCPsignal"/>
    <property type="match status" value="1"/>
</dbReference>
<evidence type="ECO:0000256" key="4">
    <source>
        <dbReference type="ARBA" id="ARBA00023224"/>
    </source>
</evidence>
<dbReference type="STRING" id="349521.HCH_03462"/>
<dbReference type="GO" id="GO:0016020">
    <property type="term" value="C:membrane"/>
    <property type="evidence" value="ECO:0007669"/>
    <property type="project" value="UniProtKB-SubCell"/>
</dbReference>
<dbReference type="InterPro" id="IPR004090">
    <property type="entry name" value="Chemotax_Me-accpt_rcpt"/>
</dbReference>
<dbReference type="Gene3D" id="1.10.287.950">
    <property type="entry name" value="Methyl-accepting chemotaxis protein"/>
    <property type="match status" value="1"/>
</dbReference>
<evidence type="ECO:0000259" key="8">
    <source>
        <dbReference type="PROSITE" id="PS50111"/>
    </source>
</evidence>
<feature type="domain" description="Methyl-accepting transducer" evidence="8">
    <location>
        <begin position="292"/>
        <end position="528"/>
    </location>
</feature>
<dbReference type="InterPro" id="IPR003660">
    <property type="entry name" value="HAMP_dom"/>
</dbReference>
<feature type="domain" description="HAMP" evidence="9">
    <location>
        <begin position="237"/>
        <end position="287"/>
    </location>
</feature>
<feature type="domain" description="Cytochrome c" evidence="10">
    <location>
        <begin position="147"/>
        <end position="234"/>
    </location>
</feature>
<dbReference type="GO" id="GO:0020037">
    <property type="term" value="F:heme binding"/>
    <property type="evidence" value="ECO:0007669"/>
    <property type="project" value="InterPro"/>
</dbReference>
<evidence type="ECO:0000256" key="2">
    <source>
        <dbReference type="ARBA" id="ARBA00022723"/>
    </source>
</evidence>
<name>Q2SGL5_HAHCH</name>
<dbReference type="PANTHER" id="PTHR32089">
    <property type="entry name" value="METHYL-ACCEPTING CHEMOTAXIS PROTEIN MCPB"/>
    <property type="match status" value="1"/>
</dbReference>
<keyword evidence="4 6" id="KW-0807">Transducer</keyword>
<accession>Q2SGL5</accession>
<evidence type="ECO:0000256" key="3">
    <source>
        <dbReference type="ARBA" id="ARBA00023004"/>
    </source>
</evidence>
<evidence type="ECO:0000256" key="7">
    <source>
        <dbReference type="PROSITE-ProRule" id="PRU00433"/>
    </source>
</evidence>
<dbReference type="InterPro" id="IPR021796">
    <property type="entry name" value="Tll0287-like_dom"/>
</dbReference>
<evidence type="ECO:0000259" key="10">
    <source>
        <dbReference type="PROSITE" id="PS51007"/>
    </source>
</evidence>
<dbReference type="RefSeq" id="WP_011397277.1">
    <property type="nucleotide sequence ID" value="NC_007645.1"/>
</dbReference>
<dbReference type="AlphaFoldDB" id="Q2SGL5"/>
<dbReference type="PROSITE" id="PS50111">
    <property type="entry name" value="CHEMOTAXIS_TRANSDUC_2"/>
    <property type="match status" value="1"/>
</dbReference>
<evidence type="ECO:0000256" key="6">
    <source>
        <dbReference type="PROSITE-ProRule" id="PRU00284"/>
    </source>
</evidence>
<protein>
    <submittedName>
        <fullName evidence="11">Methyl-accepting chemotaxis protein</fullName>
    </submittedName>
</protein>
<dbReference type="SMART" id="SM00283">
    <property type="entry name" value="MA"/>
    <property type="match status" value="1"/>
</dbReference>
<dbReference type="PANTHER" id="PTHR32089:SF112">
    <property type="entry name" value="LYSOZYME-LIKE PROTEIN-RELATED"/>
    <property type="match status" value="1"/>
</dbReference>
<comment type="subcellular location">
    <subcellularLocation>
        <location evidence="1">Membrane</location>
    </subcellularLocation>
</comment>
<proteinExistence type="inferred from homology"/>
<dbReference type="InterPro" id="IPR009056">
    <property type="entry name" value="Cyt_c-like_dom"/>
</dbReference>
<keyword evidence="2 7" id="KW-0479">Metal-binding</keyword>
<dbReference type="GO" id="GO:0004888">
    <property type="term" value="F:transmembrane signaling receptor activity"/>
    <property type="evidence" value="ECO:0007669"/>
    <property type="project" value="InterPro"/>
</dbReference>
<comment type="similarity">
    <text evidence="5">Belongs to the methyl-accepting chemotaxis (MCP) protein family.</text>
</comment>
<dbReference type="eggNOG" id="COG0840">
    <property type="taxonomic scope" value="Bacteria"/>
</dbReference>
<evidence type="ECO:0000313" key="12">
    <source>
        <dbReference type="Proteomes" id="UP000000238"/>
    </source>
</evidence>
<dbReference type="GO" id="GO:0006935">
    <property type="term" value="P:chemotaxis"/>
    <property type="evidence" value="ECO:0007669"/>
    <property type="project" value="InterPro"/>
</dbReference>
<dbReference type="SUPFAM" id="SSF58104">
    <property type="entry name" value="Methyl-accepting chemotaxis protein (MCP) signaling domain"/>
    <property type="match status" value="1"/>
</dbReference>
<dbReference type="GO" id="GO:0007165">
    <property type="term" value="P:signal transduction"/>
    <property type="evidence" value="ECO:0007669"/>
    <property type="project" value="UniProtKB-KW"/>
</dbReference>
<dbReference type="EMBL" id="CP000155">
    <property type="protein sequence ID" value="ABC30209.1"/>
    <property type="molecule type" value="Genomic_DNA"/>
</dbReference>
<dbReference type="PRINTS" id="PR00260">
    <property type="entry name" value="CHEMTRNSDUCR"/>
</dbReference>
<dbReference type="HOGENOM" id="CLU_000445_107_27_6"/>
<dbReference type="OrthoDB" id="2489132at2"/>
<dbReference type="PROSITE" id="PS51007">
    <property type="entry name" value="CYTC"/>
    <property type="match status" value="1"/>
</dbReference>
<dbReference type="InterPro" id="IPR004089">
    <property type="entry name" value="MCPsignal_dom"/>
</dbReference>
<dbReference type="GO" id="GO:0046872">
    <property type="term" value="F:metal ion binding"/>
    <property type="evidence" value="ECO:0007669"/>
    <property type="project" value="UniProtKB-KW"/>
</dbReference>
<dbReference type="CDD" id="cd06225">
    <property type="entry name" value="HAMP"/>
    <property type="match status" value="1"/>
</dbReference>
<organism evidence="11 12">
    <name type="scientific">Hahella chejuensis (strain KCTC 2396)</name>
    <dbReference type="NCBI Taxonomy" id="349521"/>
    <lineage>
        <taxon>Bacteria</taxon>
        <taxon>Pseudomonadati</taxon>
        <taxon>Pseudomonadota</taxon>
        <taxon>Gammaproteobacteria</taxon>
        <taxon>Oceanospirillales</taxon>
        <taxon>Hahellaceae</taxon>
        <taxon>Hahella</taxon>
    </lineage>
</organism>
<gene>
    <name evidence="11" type="ordered locus">HCH_03462</name>
</gene>
<dbReference type="KEGG" id="hch:HCH_03462"/>
<dbReference type="FunFam" id="1.10.287.950:FF:000001">
    <property type="entry name" value="Methyl-accepting chemotaxis sensory transducer"/>
    <property type="match status" value="1"/>
</dbReference>
<keyword evidence="7" id="KW-0349">Heme</keyword>
<dbReference type="GO" id="GO:0009055">
    <property type="term" value="F:electron transfer activity"/>
    <property type="evidence" value="ECO:0007669"/>
    <property type="project" value="InterPro"/>
</dbReference>
<dbReference type="Pfam" id="PF11845">
    <property type="entry name" value="Tll0287-like"/>
    <property type="match status" value="1"/>
</dbReference>
<evidence type="ECO:0000256" key="1">
    <source>
        <dbReference type="ARBA" id="ARBA00004370"/>
    </source>
</evidence>
<dbReference type="Pfam" id="PF00672">
    <property type="entry name" value="HAMP"/>
    <property type="match status" value="1"/>
</dbReference>
<keyword evidence="3 7" id="KW-0408">Iron</keyword>